<dbReference type="RefSeq" id="WP_197919815.1">
    <property type="nucleotide sequence ID" value="NZ_CAWPTA010000006.1"/>
</dbReference>
<keyword evidence="1" id="KW-1133">Transmembrane helix</keyword>
<sequence>MRLAAPVLAYWAVTFTLGFVLGTMRVLWGAEALGETAFVAIEIPIMLGASWLAARWLLRRFAIATAREALVMGGAAFALLMAAELVLASVIGEGARGWLASLTRAPGLYGFLGQIGFALMPRLAIGRR</sequence>
<evidence type="ECO:0000313" key="2">
    <source>
        <dbReference type="EMBL" id="MBH5321122.1"/>
    </source>
</evidence>
<feature type="transmembrane region" description="Helical" evidence="1">
    <location>
        <begin position="36"/>
        <end position="58"/>
    </location>
</feature>
<evidence type="ECO:0008006" key="4">
    <source>
        <dbReference type="Google" id="ProtNLM"/>
    </source>
</evidence>
<organism evidence="2 3">
    <name type="scientific">Aurantiacibacter sediminis</name>
    <dbReference type="NCBI Taxonomy" id="2793064"/>
    <lineage>
        <taxon>Bacteria</taxon>
        <taxon>Pseudomonadati</taxon>
        <taxon>Pseudomonadota</taxon>
        <taxon>Alphaproteobacteria</taxon>
        <taxon>Sphingomonadales</taxon>
        <taxon>Erythrobacteraceae</taxon>
        <taxon>Aurantiacibacter</taxon>
    </lineage>
</organism>
<gene>
    <name evidence="2" type="ORF">I5L03_00825</name>
</gene>
<feature type="transmembrane region" description="Helical" evidence="1">
    <location>
        <begin position="70"/>
        <end position="92"/>
    </location>
</feature>
<keyword evidence="3" id="KW-1185">Reference proteome</keyword>
<dbReference type="Proteomes" id="UP000602442">
    <property type="component" value="Unassembled WGS sequence"/>
</dbReference>
<dbReference type="EMBL" id="JAEANY010000001">
    <property type="protein sequence ID" value="MBH5321122.1"/>
    <property type="molecule type" value="Genomic_DNA"/>
</dbReference>
<evidence type="ECO:0000313" key="3">
    <source>
        <dbReference type="Proteomes" id="UP000602442"/>
    </source>
</evidence>
<feature type="transmembrane region" description="Helical" evidence="1">
    <location>
        <begin position="7"/>
        <end position="30"/>
    </location>
</feature>
<keyword evidence="1" id="KW-0472">Membrane</keyword>
<protein>
    <recommendedName>
        <fullName evidence="4">DUF4345 domain-containing protein</fullName>
    </recommendedName>
</protein>
<keyword evidence="1" id="KW-0812">Transmembrane</keyword>
<name>A0ABS0MZI0_9SPHN</name>
<comment type="caution">
    <text evidence="2">The sequence shown here is derived from an EMBL/GenBank/DDBJ whole genome shotgun (WGS) entry which is preliminary data.</text>
</comment>
<reference evidence="2 3" key="1">
    <citation type="submission" date="2020-11" db="EMBL/GenBank/DDBJ databases">
        <title>Erythrobacter sediminis sp. nov., a marine bacterium from a tidal flat of Garorim Bay.</title>
        <authorList>
            <person name="Kim D."/>
            <person name="Yoo Y."/>
            <person name="Kim J.-J."/>
        </authorList>
    </citation>
    <scope>NUCLEOTIDE SEQUENCE [LARGE SCALE GENOMIC DNA]</scope>
    <source>
        <strain evidence="2 3">JGD-13</strain>
    </source>
</reference>
<accession>A0ABS0MZI0</accession>
<feature type="transmembrane region" description="Helical" evidence="1">
    <location>
        <begin position="107"/>
        <end position="125"/>
    </location>
</feature>
<proteinExistence type="predicted"/>
<evidence type="ECO:0000256" key="1">
    <source>
        <dbReference type="SAM" id="Phobius"/>
    </source>
</evidence>